<organism evidence="1 2">
    <name type="scientific">Treponema denticola SP33</name>
    <dbReference type="NCBI Taxonomy" id="999437"/>
    <lineage>
        <taxon>Bacteria</taxon>
        <taxon>Pseudomonadati</taxon>
        <taxon>Spirochaetota</taxon>
        <taxon>Spirochaetia</taxon>
        <taxon>Spirochaetales</taxon>
        <taxon>Treponemataceae</taxon>
        <taxon>Treponema</taxon>
    </lineage>
</organism>
<protein>
    <recommendedName>
        <fullName evidence="3">DUF4241 domain-containing protein</fullName>
    </recommendedName>
</protein>
<dbReference type="AlphaFoldDB" id="M2BBE4"/>
<evidence type="ECO:0000313" key="2">
    <source>
        <dbReference type="Proteomes" id="UP000016183"/>
    </source>
</evidence>
<sequence>MDELLFSSNQRMEVYTMLPGKEWIEKYEKVKELLVSPVHYGNLFSQDEVHGKKLFILPMGTVHFPTGNILVRDPLVYLNKSEEPYLQKVPTGIFPLETLVAEIEEDHYRYVATRVRFSDEKAAVYREALIGNEDLDDVDEESFFGFNVDAGLATVVDVKTRDAYCDFESRWVNENPGKNIYDDYFAKEFEKSYAANPRFQRDGGDWINYPLEGTDLTVPMIQSGFGDGKYPVYFGYDKNDAICELVIEYIFVG</sequence>
<evidence type="ECO:0008006" key="3">
    <source>
        <dbReference type="Google" id="ProtNLM"/>
    </source>
</evidence>
<proteinExistence type="predicted"/>
<gene>
    <name evidence="1" type="ORF">HMPREF9733_00415</name>
</gene>
<dbReference type="HOGENOM" id="CLU_091303_0_0_12"/>
<accession>M2BBE4</accession>
<dbReference type="InterPro" id="IPR025335">
    <property type="entry name" value="DUF4241"/>
</dbReference>
<dbReference type="PATRIC" id="fig|999437.3.peg.417"/>
<comment type="caution">
    <text evidence="1">The sequence shown here is derived from an EMBL/GenBank/DDBJ whole genome shotgun (WGS) entry which is preliminary data.</text>
</comment>
<dbReference type="Proteomes" id="UP000016183">
    <property type="component" value="Unassembled WGS sequence"/>
</dbReference>
<dbReference type="EMBL" id="AGDZ01000013">
    <property type="protein sequence ID" value="EMB26760.1"/>
    <property type="molecule type" value="Genomic_DNA"/>
</dbReference>
<dbReference type="Pfam" id="PF14025">
    <property type="entry name" value="DUF4241"/>
    <property type="match status" value="1"/>
</dbReference>
<name>M2BBE4_TREDN</name>
<reference evidence="1 2" key="1">
    <citation type="submission" date="2012-01" db="EMBL/GenBank/DDBJ databases">
        <title>The Genome Sequence of Treponema denticola SP33.</title>
        <authorList>
            <consortium name="The Broad Institute Genome Sequencing Platform"/>
            <person name="Earl A."/>
            <person name="Ward D."/>
            <person name="Feldgarden M."/>
            <person name="Gevers D."/>
            <person name="Blanton J.M."/>
            <person name="Fenno C.J."/>
            <person name="Baranova O.V."/>
            <person name="Mathney J."/>
            <person name="Dewhirst F.E."/>
            <person name="Izard J."/>
            <person name="Young S.K."/>
            <person name="Zeng Q."/>
            <person name="Gargeya S."/>
            <person name="Fitzgerald M."/>
            <person name="Haas B."/>
            <person name="Abouelleil A."/>
            <person name="Alvarado L."/>
            <person name="Arachchi H.M."/>
            <person name="Berlin A."/>
            <person name="Chapman S.B."/>
            <person name="Gearin G."/>
            <person name="Goldberg J."/>
            <person name="Griggs A."/>
            <person name="Gujja S."/>
            <person name="Hansen M."/>
            <person name="Heiman D."/>
            <person name="Howarth C."/>
            <person name="Larimer J."/>
            <person name="Lui A."/>
            <person name="MacDonald P.J.P."/>
            <person name="McCowen C."/>
            <person name="Montmayeur A."/>
            <person name="Murphy C."/>
            <person name="Neiman D."/>
            <person name="Pearson M."/>
            <person name="Priest M."/>
            <person name="Roberts A."/>
            <person name="Saif S."/>
            <person name="Shea T."/>
            <person name="Sisk P."/>
            <person name="Stolte C."/>
            <person name="Sykes S."/>
            <person name="Wortman J."/>
            <person name="Nusbaum C."/>
            <person name="Birren B."/>
        </authorList>
    </citation>
    <scope>NUCLEOTIDE SEQUENCE [LARGE SCALE GENOMIC DNA]</scope>
    <source>
        <strain evidence="1 2">SP33</strain>
    </source>
</reference>
<evidence type="ECO:0000313" key="1">
    <source>
        <dbReference type="EMBL" id="EMB26760.1"/>
    </source>
</evidence>